<keyword evidence="3 10" id="KW-0716">Sensory transduction</keyword>
<keyword evidence="5 10" id="KW-0552">Olfaction</keyword>
<dbReference type="GO" id="GO:0005886">
    <property type="term" value="C:plasma membrane"/>
    <property type="evidence" value="ECO:0007669"/>
    <property type="project" value="UniProtKB-SubCell"/>
</dbReference>
<evidence type="ECO:0000256" key="1">
    <source>
        <dbReference type="ARBA" id="ARBA00004651"/>
    </source>
</evidence>
<dbReference type="GO" id="GO:0007165">
    <property type="term" value="P:signal transduction"/>
    <property type="evidence" value="ECO:0007669"/>
    <property type="project" value="UniProtKB-KW"/>
</dbReference>
<evidence type="ECO:0000256" key="3">
    <source>
        <dbReference type="ARBA" id="ARBA00022606"/>
    </source>
</evidence>
<feature type="transmembrane region" description="Helical" evidence="10">
    <location>
        <begin position="37"/>
        <end position="57"/>
    </location>
</feature>
<dbReference type="InterPro" id="IPR004117">
    <property type="entry name" value="7tm6_olfct_rcpt"/>
</dbReference>
<dbReference type="EMBL" id="MH723589">
    <property type="protein sequence ID" value="AYN64392.1"/>
    <property type="molecule type" value="mRNA"/>
</dbReference>
<keyword evidence="2" id="KW-1003">Cell membrane</keyword>
<comment type="similarity">
    <text evidence="10">Belongs to the insect chemoreceptor superfamily. Heteromeric odorant receptor channel (TC 1.A.69) family.</text>
</comment>
<keyword evidence="6 10" id="KW-1133">Transmembrane helix</keyword>
<comment type="subcellular location">
    <subcellularLocation>
        <location evidence="1 10">Cell membrane</location>
        <topology evidence="1 10">Multi-pass membrane protein</topology>
    </subcellularLocation>
</comment>
<accession>A0A3G2KX48</accession>
<evidence type="ECO:0000313" key="11">
    <source>
        <dbReference type="EMBL" id="AYN64392.1"/>
    </source>
</evidence>
<organism evidence="11">
    <name type="scientific">Rhyacophila nubila</name>
    <dbReference type="NCBI Taxonomy" id="1876001"/>
    <lineage>
        <taxon>Eukaryota</taxon>
        <taxon>Metazoa</taxon>
        <taxon>Ecdysozoa</taxon>
        <taxon>Arthropoda</taxon>
        <taxon>Hexapoda</taxon>
        <taxon>Insecta</taxon>
        <taxon>Pterygota</taxon>
        <taxon>Neoptera</taxon>
        <taxon>Endopterygota</taxon>
        <taxon>Trichoptera</taxon>
        <taxon>Integripalpia</taxon>
        <taxon>Rhyacophiloidea</taxon>
        <taxon>Rhyacophilidae</taxon>
        <taxon>Rhyacophila</taxon>
    </lineage>
</organism>
<feature type="transmembrane region" description="Helical" evidence="10">
    <location>
        <begin position="130"/>
        <end position="153"/>
    </location>
</feature>
<evidence type="ECO:0000256" key="5">
    <source>
        <dbReference type="ARBA" id="ARBA00022725"/>
    </source>
</evidence>
<dbReference type="PANTHER" id="PTHR21137:SF35">
    <property type="entry name" value="ODORANT RECEPTOR 19A-RELATED"/>
    <property type="match status" value="1"/>
</dbReference>
<dbReference type="GO" id="GO:0005549">
    <property type="term" value="F:odorant binding"/>
    <property type="evidence" value="ECO:0007669"/>
    <property type="project" value="InterPro"/>
</dbReference>
<comment type="caution">
    <text evidence="10">Lacks conserved residue(s) required for the propagation of feature annotation.</text>
</comment>
<feature type="transmembrane region" description="Helical" evidence="10">
    <location>
        <begin position="298"/>
        <end position="319"/>
    </location>
</feature>
<evidence type="ECO:0000256" key="2">
    <source>
        <dbReference type="ARBA" id="ARBA00022475"/>
    </source>
</evidence>
<sequence>MVAHFTTIMKGIIVQQISVGCWPIDKGSELKNKIYRIYAWVILILYTIKIILEFTYICGHTGNVFVLGEMFIIFFTGVLFQIRILNIFYRSVDYQNLMIFFRDKISLTEYWDPSKKSMKIAMDQEREAKYLVMLFTVMFTFGYFIFFILTVYMNFISGSYEKDSDVPMLSPFTLALPFDTQFNKVNWSFTYVAECIFGYICLGSVLCQDVMLCYIILHVIGHLKIMVCKLKQLHVISKSLDEHYDDLYDMEQIRDMKDVEKSWTEYSEEDENFIYAKMIDCLLHHALILRFFSDMQNVFGLIFFTNFLYDVSCICLLGFQMTSALIYTVIRFSLFFMGAVARLIMICYYCDQLAAESRKLCEAVYCSNWPSLSARCKSSLYFFLMRTQIPLQFSAMGFLSVTVETMSMILKSSFSYFTILRSFDE</sequence>
<feature type="transmembrane region" description="Helical" evidence="10">
    <location>
        <begin position="325"/>
        <end position="350"/>
    </location>
</feature>
<feature type="transmembrane region" description="Helical" evidence="10">
    <location>
        <begin position="63"/>
        <end position="82"/>
    </location>
</feature>
<reference evidence="11" key="1">
    <citation type="journal article" date="2018" name="Front. Physiol.">
        <title>Antennal Transcriptome Analysis of the Chemosensory Gene Families From Trichoptera and Basal Lepidoptera.</title>
        <authorList>
            <person name="Yuvaraj J.K."/>
            <person name="Andersson M.N."/>
            <person name="Zhang D.D."/>
            <person name="Lofstedt C."/>
        </authorList>
    </citation>
    <scope>NUCLEOTIDE SEQUENCE</scope>
</reference>
<evidence type="ECO:0000256" key="6">
    <source>
        <dbReference type="ARBA" id="ARBA00022989"/>
    </source>
</evidence>
<evidence type="ECO:0000256" key="10">
    <source>
        <dbReference type="RuleBase" id="RU351113"/>
    </source>
</evidence>
<dbReference type="GO" id="GO:0004984">
    <property type="term" value="F:olfactory receptor activity"/>
    <property type="evidence" value="ECO:0007669"/>
    <property type="project" value="InterPro"/>
</dbReference>
<keyword evidence="4 10" id="KW-0812">Transmembrane</keyword>
<protein>
    <recommendedName>
        <fullName evidence="10">Odorant receptor</fullName>
    </recommendedName>
</protein>
<evidence type="ECO:0000256" key="9">
    <source>
        <dbReference type="ARBA" id="ARBA00023224"/>
    </source>
</evidence>
<evidence type="ECO:0000256" key="8">
    <source>
        <dbReference type="ARBA" id="ARBA00023170"/>
    </source>
</evidence>
<dbReference type="PANTHER" id="PTHR21137">
    <property type="entry name" value="ODORANT RECEPTOR"/>
    <property type="match status" value="1"/>
</dbReference>
<dbReference type="Pfam" id="PF02949">
    <property type="entry name" value="7tm_6"/>
    <property type="match status" value="1"/>
</dbReference>
<proteinExistence type="evidence at transcript level"/>
<dbReference type="AlphaFoldDB" id="A0A3G2KX48"/>
<feature type="transmembrane region" description="Helical" evidence="10">
    <location>
        <begin position="196"/>
        <end position="217"/>
    </location>
</feature>
<keyword evidence="8 10" id="KW-0675">Receptor</keyword>
<keyword evidence="7 10" id="KW-0472">Membrane</keyword>
<keyword evidence="9 10" id="KW-0807">Transducer</keyword>
<evidence type="ECO:0000256" key="7">
    <source>
        <dbReference type="ARBA" id="ARBA00023136"/>
    </source>
</evidence>
<evidence type="ECO:0000256" key="4">
    <source>
        <dbReference type="ARBA" id="ARBA00022692"/>
    </source>
</evidence>
<name>A0A3G2KX48_9NEOP</name>